<accession>A0A143HEP3</accession>
<dbReference type="PANTHER" id="PTHR43441:SF3">
    <property type="entry name" value="ACETYLTRANSFERASE"/>
    <property type="match status" value="1"/>
</dbReference>
<dbReference type="Gene3D" id="3.40.630.30">
    <property type="match status" value="2"/>
</dbReference>
<proteinExistence type="predicted"/>
<dbReference type="PROSITE" id="PS51186">
    <property type="entry name" value="GNAT"/>
    <property type="match status" value="2"/>
</dbReference>
<protein>
    <submittedName>
        <fullName evidence="1">Acetyltransferase</fullName>
    </submittedName>
</protein>
<gene>
    <name evidence="1" type="ORF">ATY39_12715</name>
</gene>
<dbReference type="SUPFAM" id="SSF55729">
    <property type="entry name" value="Acyl-CoA N-acyltransferases (Nat)"/>
    <property type="match status" value="2"/>
</dbReference>
<dbReference type="GO" id="GO:1990189">
    <property type="term" value="F:protein N-terminal-serine acetyltransferase activity"/>
    <property type="evidence" value="ECO:0007669"/>
    <property type="project" value="TreeGrafter"/>
</dbReference>
<dbReference type="PANTHER" id="PTHR43441">
    <property type="entry name" value="RIBOSOMAL-PROTEIN-SERINE ACETYLTRANSFERASE"/>
    <property type="match status" value="1"/>
</dbReference>
<dbReference type="InterPro" id="IPR051908">
    <property type="entry name" value="Ribosomal_N-acetyltransferase"/>
</dbReference>
<name>A0A143HEP3_9BACL</name>
<evidence type="ECO:0000313" key="1">
    <source>
        <dbReference type="EMBL" id="AMX00194.1"/>
    </source>
</evidence>
<dbReference type="OrthoDB" id="9799321at2"/>
<keyword evidence="1" id="KW-0808">Transferase</keyword>
<dbReference type="GO" id="GO:0005737">
    <property type="term" value="C:cytoplasm"/>
    <property type="evidence" value="ECO:0007669"/>
    <property type="project" value="TreeGrafter"/>
</dbReference>
<dbReference type="Proteomes" id="UP000076021">
    <property type="component" value="Chromosome"/>
</dbReference>
<reference evidence="2" key="2">
    <citation type="submission" date="2016-03" db="EMBL/GenBank/DDBJ databases">
        <authorList>
            <person name="Ploux O."/>
        </authorList>
    </citation>
    <scope>NUCLEOTIDE SEQUENCE [LARGE SCALE GENOMIC DNA]</scope>
    <source>
        <strain evidence="2">PP9</strain>
    </source>
</reference>
<dbReference type="AlphaFoldDB" id="A0A143HEP3"/>
<dbReference type="InterPro" id="IPR016181">
    <property type="entry name" value="Acyl_CoA_acyltransferase"/>
</dbReference>
<reference evidence="1 2" key="1">
    <citation type="journal article" date="2016" name="Genome Announc.">
        <title>Whole-Genome Sequence of Rummeliibacillus stabekisii Strain PP9 Isolated from Antarctic Soil.</title>
        <authorList>
            <person name="da Mota F.F."/>
            <person name="Vollu R.E."/>
            <person name="Jurelevicius D."/>
            <person name="Seldin L."/>
        </authorList>
    </citation>
    <scope>NUCLEOTIDE SEQUENCE [LARGE SCALE GENOMIC DNA]</scope>
    <source>
        <strain evidence="1 2">PP9</strain>
    </source>
</reference>
<dbReference type="RefSeq" id="WP_066790321.1">
    <property type="nucleotide sequence ID" value="NZ_BJVD01000007.1"/>
</dbReference>
<sequence>MKLIEWTMEEQEQLIEFMTTNVWPYHINSHPVRELIEKTIDEGGYESDESKTFWLVNDEDIQVGMVKIYDLQDDIPLFDLRIGEKWRGHGYGTKALRLVSEYVFSLPGNKIRLEGHTRQDNIAMRKTFENAGFVKEAHLRKAWYVPKEDDYYDAITYGITRQDYLEGKTTPVSWDDEGKSDEVDYKETWDFDDSFESERLIIRMPRMQDADAVWEAISYSAKTLKPFMEWAQQAPKKEETKENIREAIANFIARKDLRLHVFLKDGGQYIGSTGLHNINWQIPKFEIGYWLDMRYEGKGYMTEAVQRIVQFAFEELGANRLEIRCDSDNTRSRAVASRAGFELEGIMKQDSFSADGKSLRDTCVYAKIHPSRLS</sequence>
<organism evidence="1 2">
    <name type="scientific">Rummeliibacillus stabekisii</name>
    <dbReference type="NCBI Taxonomy" id="241244"/>
    <lineage>
        <taxon>Bacteria</taxon>
        <taxon>Bacillati</taxon>
        <taxon>Bacillota</taxon>
        <taxon>Bacilli</taxon>
        <taxon>Bacillales</taxon>
        <taxon>Caryophanaceae</taxon>
        <taxon>Rummeliibacillus</taxon>
    </lineage>
</organism>
<evidence type="ECO:0000313" key="2">
    <source>
        <dbReference type="Proteomes" id="UP000076021"/>
    </source>
</evidence>
<dbReference type="CDD" id="cd04301">
    <property type="entry name" value="NAT_SF"/>
    <property type="match status" value="1"/>
</dbReference>
<keyword evidence="2" id="KW-1185">Reference proteome</keyword>
<dbReference type="Pfam" id="PF13302">
    <property type="entry name" value="Acetyltransf_3"/>
    <property type="match status" value="2"/>
</dbReference>
<dbReference type="GO" id="GO:0008999">
    <property type="term" value="F:protein-N-terminal-alanine acetyltransferase activity"/>
    <property type="evidence" value="ECO:0007669"/>
    <property type="project" value="TreeGrafter"/>
</dbReference>
<dbReference type="STRING" id="241244.ATY39_12715"/>
<dbReference type="KEGG" id="rst:ATY39_12715"/>
<dbReference type="EMBL" id="CP014806">
    <property type="protein sequence ID" value="AMX00194.1"/>
    <property type="molecule type" value="Genomic_DNA"/>
</dbReference>
<dbReference type="InterPro" id="IPR000182">
    <property type="entry name" value="GNAT_dom"/>
</dbReference>